<comment type="similarity">
    <text evidence="1">Belongs to the prokaryotic/mitochondrial release factor family.</text>
</comment>
<evidence type="ECO:0000256" key="1">
    <source>
        <dbReference type="ARBA" id="ARBA00010835"/>
    </source>
</evidence>
<evidence type="ECO:0000259" key="3">
    <source>
        <dbReference type="SMART" id="SM00937"/>
    </source>
</evidence>
<sequence>MGPRCDLLKGKNRTCMNIIRTTRNQSAACLVDSTSISSSFSPFSSSISDQAVSDHDTVASETNLVGSLKNRLSYRQGTFASISSPSHWSGRCGFLKPEWCNLVSNGAQGVRFMGSQAALEPKTSDGLTVEGILSSHWPILDESESDWKSHAAAVAQSIHLIKKRLQWQKLVVRLGLLSAQVNKPDLWDDPVQAGKISREHGSIMGKMKEVRSLEHQLLEHIDMIKLARDENDNELESESIKALLQMRKDSKEKELQAMLSGEQDPCSCYLEVQAGAGGTESNDWAAMVMKMYKLWAQRRGYDVSVVDEMLGETAGIKRATIKVEGEYAFGYAKAEVGVHRLVRISPFDAAKRRHTSFAAVAVIPILGDGSSRVKINESELRIERFRSGGPGGQHANVTESAVKITHLPTGITATCQNERSQHRNKASAMAVVQSRLDQLELAREAQMNAQHTQSLTEIGWGNQIRTYVLHPYRMVKDLRTNYEVTDPDAVLEGDIDGFILSYLSASLDKDTDE</sequence>
<accession>A0A7N0RAX2</accession>
<organism evidence="4 5">
    <name type="scientific">Kalanchoe fedtschenkoi</name>
    <name type="common">Lavender scallops</name>
    <name type="synonym">South American air plant</name>
    <dbReference type="NCBI Taxonomy" id="63787"/>
    <lineage>
        <taxon>Eukaryota</taxon>
        <taxon>Viridiplantae</taxon>
        <taxon>Streptophyta</taxon>
        <taxon>Embryophyta</taxon>
        <taxon>Tracheophyta</taxon>
        <taxon>Spermatophyta</taxon>
        <taxon>Magnoliopsida</taxon>
        <taxon>eudicotyledons</taxon>
        <taxon>Gunneridae</taxon>
        <taxon>Pentapetalae</taxon>
        <taxon>Saxifragales</taxon>
        <taxon>Crassulaceae</taxon>
        <taxon>Kalanchoe</taxon>
    </lineage>
</organism>
<dbReference type="PANTHER" id="PTHR43116:SF3">
    <property type="entry name" value="CLASS I PEPTIDE CHAIN RELEASE FACTOR"/>
    <property type="match status" value="1"/>
</dbReference>
<dbReference type="Pfam" id="PF03462">
    <property type="entry name" value="PCRF"/>
    <property type="match status" value="1"/>
</dbReference>
<evidence type="ECO:0000256" key="2">
    <source>
        <dbReference type="ARBA" id="ARBA00022917"/>
    </source>
</evidence>
<dbReference type="EnsemblPlants" id="Kaladp0007s0023.1.v1.1">
    <property type="protein sequence ID" value="Kaladp0007s0023.1.v1.1"/>
    <property type="gene ID" value="Kaladp0007s0023.v1.1"/>
</dbReference>
<dbReference type="PANTHER" id="PTHR43116">
    <property type="entry name" value="PEPTIDE CHAIN RELEASE FACTOR 2"/>
    <property type="match status" value="1"/>
</dbReference>
<dbReference type="SUPFAM" id="SSF75620">
    <property type="entry name" value="Release factor"/>
    <property type="match status" value="1"/>
</dbReference>
<dbReference type="SMART" id="SM00937">
    <property type="entry name" value="PCRF"/>
    <property type="match status" value="1"/>
</dbReference>
<dbReference type="GO" id="GO:0005737">
    <property type="term" value="C:cytoplasm"/>
    <property type="evidence" value="ECO:0007669"/>
    <property type="project" value="InterPro"/>
</dbReference>
<dbReference type="Gramene" id="Kaladp0007s0023.1.v1.1">
    <property type="protein sequence ID" value="Kaladp0007s0023.1.v1.1"/>
    <property type="gene ID" value="Kaladp0007s0023.v1.1"/>
</dbReference>
<proteinExistence type="inferred from homology"/>
<dbReference type="AlphaFoldDB" id="A0A7N0RAX2"/>
<dbReference type="Gene3D" id="3.30.70.1660">
    <property type="match status" value="1"/>
</dbReference>
<evidence type="ECO:0000313" key="5">
    <source>
        <dbReference type="Proteomes" id="UP000594263"/>
    </source>
</evidence>
<dbReference type="Proteomes" id="UP000594263">
    <property type="component" value="Unplaced"/>
</dbReference>
<dbReference type="Gene3D" id="1.20.58.410">
    <property type="entry name" value="Release factor"/>
    <property type="match status" value="1"/>
</dbReference>
<dbReference type="Pfam" id="PF00472">
    <property type="entry name" value="RF-1"/>
    <property type="match status" value="1"/>
</dbReference>
<dbReference type="InterPro" id="IPR000352">
    <property type="entry name" value="Pep_chain_release_fac_I"/>
</dbReference>
<dbReference type="Gene3D" id="3.30.160.20">
    <property type="match status" value="1"/>
</dbReference>
<dbReference type="InterPro" id="IPR005139">
    <property type="entry name" value="PCRF"/>
</dbReference>
<reference evidence="4" key="1">
    <citation type="submission" date="2021-01" db="UniProtKB">
        <authorList>
            <consortium name="EnsemblPlants"/>
        </authorList>
    </citation>
    <scope>IDENTIFICATION</scope>
</reference>
<name>A0A7N0RAX2_KALFE</name>
<dbReference type="HAMAP" id="MF_00094">
    <property type="entry name" value="Rel_fac_2"/>
    <property type="match status" value="1"/>
</dbReference>
<dbReference type="GO" id="GO:0016149">
    <property type="term" value="F:translation release factor activity, codon specific"/>
    <property type="evidence" value="ECO:0007669"/>
    <property type="project" value="InterPro"/>
</dbReference>
<evidence type="ECO:0000313" key="4">
    <source>
        <dbReference type="EnsemblPlants" id="Kaladp0007s0023.1.v1.1"/>
    </source>
</evidence>
<keyword evidence="5" id="KW-1185">Reference proteome</keyword>
<keyword evidence="2" id="KW-0648">Protein biosynthesis</keyword>
<dbReference type="InterPro" id="IPR004374">
    <property type="entry name" value="PrfB"/>
</dbReference>
<dbReference type="InterPro" id="IPR045853">
    <property type="entry name" value="Pep_chain_release_fac_I_sf"/>
</dbReference>
<protein>
    <recommendedName>
        <fullName evidence="3">Peptide chain release factor domain-containing protein</fullName>
    </recommendedName>
</protein>
<dbReference type="NCBIfam" id="TIGR00020">
    <property type="entry name" value="prfB"/>
    <property type="match status" value="1"/>
</dbReference>
<dbReference type="OMA" id="LNKADLW"/>
<feature type="domain" description="Peptide chain release factor" evidence="3">
    <location>
        <begin position="225"/>
        <end position="335"/>
    </location>
</feature>